<evidence type="ECO:0000313" key="3">
    <source>
        <dbReference type="Proteomes" id="UP001370758"/>
    </source>
</evidence>
<dbReference type="EMBL" id="JAVHJL010000012">
    <property type="protein sequence ID" value="KAK6495610.1"/>
    <property type="molecule type" value="Genomic_DNA"/>
</dbReference>
<evidence type="ECO:0000256" key="1">
    <source>
        <dbReference type="SAM" id="MobiDB-lite"/>
    </source>
</evidence>
<dbReference type="Proteomes" id="UP001370758">
    <property type="component" value="Unassembled WGS sequence"/>
</dbReference>
<accession>A0AAV9VX14</accession>
<comment type="caution">
    <text evidence="2">The sequence shown here is derived from an EMBL/GenBank/DDBJ whole genome shotgun (WGS) entry which is preliminary data.</text>
</comment>
<organism evidence="2 3">
    <name type="scientific">Arthrobotrys musiformis</name>
    <dbReference type="NCBI Taxonomy" id="47236"/>
    <lineage>
        <taxon>Eukaryota</taxon>
        <taxon>Fungi</taxon>
        <taxon>Dikarya</taxon>
        <taxon>Ascomycota</taxon>
        <taxon>Pezizomycotina</taxon>
        <taxon>Orbiliomycetes</taxon>
        <taxon>Orbiliales</taxon>
        <taxon>Orbiliaceae</taxon>
        <taxon>Arthrobotrys</taxon>
    </lineage>
</organism>
<sequence>MSSLNQSYASGYPARPTLPVAHSQDNSGYKTSGPNVANGSNPQCSPRPPALREDVSSRTLNTTAAVPDTVYSHSSSYQQFHVAFELGKATMLMQDVSQRLERVERRIERIPTTEKHLEMLEALESNTTGPRSAQAYLLERVNSIALALTHIMRKLGLRWGS</sequence>
<evidence type="ECO:0000313" key="2">
    <source>
        <dbReference type="EMBL" id="KAK6495610.1"/>
    </source>
</evidence>
<protein>
    <submittedName>
        <fullName evidence="2">Uncharacterized protein</fullName>
    </submittedName>
</protein>
<keyword evidence="3" id="KW-1185">Reference proteome</keyword>
<feature type="compositionally biased region" description="Polar residues" evidence="1">
    <location>
        <begin position="23"/>
        <end position="44"/>
    </location>
</feature>
<reference evidence="2 3" key="1">
    <citation type="submission" date="2023-08" db="EMBL/GenBank/DDBJ databases">
        <authorList>
            <person name="Palmer J.M."/>
        </authorList>
    </citation>
    <scope>NUCLEOTIDE SEQUENCE [LARGE SCALE GENOMIC DNA]</scope>
    <source>
        <strain evidence="2 3">TWF481</strain>
    </source>
</reference>
<name>A0AAV9VX14_9PEZI</name>
<feature type="region of interest" description="Disordered" evidence="1">
    <location>
        <begin position="1"/>
        <end position="61"/>
    </location>
</feature>
<gene>
    <name evidence="2" type="ORF">TWF481_002658</name>
</gene>
<dbReference type="AlphaFoldDB" id="A0AAV9VX14"/>
<proteinExistence type="predicted"/>